<reference evidence="2 3" key="1">
    <citation type="submission" date="2015-09" db="EMBL/GenBank/DDBJ databases">
        <title>Host preference determinants of Valsa canker pathogens revealed by comparative genomics.</title>
        <authorList>
            <person name="Yin Z."/>
            <person name="Huang L."/>
        </authorList>
    </citation>
    <scope>NUCLEOTIDE SEQUENCE [LARGE SCALE GENOMIC DNA]</scope>
    <source>
        <strain evidence="2 3">YSFL</strain>
    </source>
</reference>
<gene>
    <name evidence="2" type="ORF">VSDG_05235</name>
</gene>
<feature type="compositionally biased region" description="Basic and acidic residues" evidence="1">
    <location>
        <begin position="319"/>
        <end position="345"/>
    </location>
</feature>
<dbReference type="EMBL" id="LJZO01000022">
    <property type="protein sequence ID" value="ROV95885.1"/>
    <property type="molecule type" value="Genomic_DNA"/>
</dbReference>
<dbReference type="PANTHER" id="PTHR42103">
    <property type="entry name" value="ALPHA/BETA-HYDROLASES SUPERFAMILY PROTEIN"/>
    <property type="match status" value="1"/>
</dbReference>
<feature type="region of interest" description="Disordered" evidence="1">
    <location>
        <begin position="156"/>
        <end position="184"/>
    </location>
</feature>
<evidence type="ECO:0000313" key="3">
    <source>
        <dbReference type="Proteomes" id="UP000284375"/>
    </source>
</evidence>
<proteinExistence type="predicted"/>
<dbReference type="Proteomes" id="UP000284375">
    <property type="component" value="Unassembled WGS sequence"/>
</dbReference>
<feature type="region of interest" description="Disordered" evidence="1">
    <location>
        <begin position="387"/>
        <end position="418"/>
    </location>
</feature>
<dbReference type="InterPro" id="IPR029058">
    <property type="entry name" value="AB_hydrolase_fold"/>
</dbReference>
<feature type="compositionally biased region" description="Basic and acidic residues" evidence="1">
    <location>
        <begin position="395"/>
        <end position="404"/>
    </location>
</feature>
<dbReference type="SUPFAM" id="SSF53474">
    <property type="entry name" value="alpha/beta-Hydrolases"/>
    <property type="match status" value="1"/>
</dbReference>
<dbReference type="Gene3D" id="3.40.50.1820">
    <property type="entry name" value="alpha/beta hydrolase"/>
    <property type="match status" value="2"/>
</dbReference>
<dbReference type="PANTHER" id="PTHR42103:SF2">
    <property type="entry name" value="AB HYDROLASE-1 DOMAIN-CONTAINING PROTEIN"/>
    <property type="match status" value="1"/>
</dbReference>
<name>A0A423VXS3_CYTCH</name>
<dbReference type="STRING" id="252740.A0A423VXS3"/>
<protein>
    <recommendedName>
        <fullName evidence="4">AB hydrolase-1 domain-containing protein</fullName>
    </recommendedName>
</protein>
<dbReference type="AlphaFoldDB" id="A0A423VXS3"/>
<keyword evidence="3" id="KW-1185">Reference proteome</keyword>
<feature type="region of interest" description="Disordered" evidence="1">
    <location>
        <begin position="306"/>
        <end position="348"/>
    </location>
</feature>
<sequence length="497" mass="54349">MTSPLTPKKTLECIANHDFATLINSQVEQPPGTMLPDPALSFTIPSIHDDATLECRIYHPQSLTVNPRAPPWRKHAAIVAHPYAPLGGSYDDAVVETVSATLLRQGFLVGTFNFRGAGNSAGRTSWTARAEGVDYMSFVGFVYHYVHYLDPFRSRPGSPTGLPSSPPPLDTASQSAAEGPATEPIDPPVFLHCGYSYGAMITKHLPPLSEILRHFTAPKTASAAADIRLRAQHLAEQQNIILASAREAMLRQNSTVSHRKAAFGIRVGGDEDKRRSQDYHGGRRSFAIDAEDRIRAGVAELMKKAKSHQLHIHHKRKAASKEEREAPVVAKEGEEVHEHEDKEPDTLPPVAGLVFPRAAYLLVSPPVGWATSLMTLNLGNPMSSIFGRLPRPARGSRDRNKDETGQSTGAAESNKAERQKLVENPTLAIYGDSDMFVAVRRFREWAARLQAVPGSRFRAVEVSTAGHFYIEEGAARRLADAVRAFSEGLVVARSTEV</sequence>
<comment type="caution">
    <text evidence="2">The sequence shown here is derived from an EMBL/GenBank/DDBJ whole genome shotgun (WGS) entry which is preliminary data.</text>
</comment>
<organism evidence="2 3">
    <name type="scientific">Cytospora chrysosperma</name>
    <name type="common">Cytospora canker fungus</name>
    <name type="synonym">Sphaeria chrysosperma</name>
    <dbReference type="NCBI Taxonomy" id="252740"/>
    <lineage>
        <taxon>Eukaryota</taxon>
        <taxon>Fungi</taxon>
        <taxon>Dikarya</taxon>
        <taxon>Ascomycota</taxon>
        <taxon>Pezizomycotina</taxon>
        <taxon>Sordariomycetes</taxon>
        <taxon>Sordariomycetidae</taxon>
        <taxon>Diaporthales</taxon>
        <taxon>Cytosporaceae</taxon>
        <taxon>Cytospora</taxon>
    </lineage>
</organism>
<evidence type="ECO:0000313" key="2">
    <source>
        <dbReference type="EMBL" id="ROV95885.1"/>
    </source>
</evidence>
<evidence type="ECO:0000256" key="1">
    <source>
        <dbReference type="SAM" id="MobiDB-lite"/>
    </source>
</evidence>
<evidence type="ECO:0008006" key="4">
    <source>
        <dbReference type="Google" id="ProtNLM"/>
    </source>
</evidence>
<feature type="compositionally biased region" description="Basic residues" evidence="1">
    <location>
        <begin position="306"/>
        <end position="318"/>
    </location>
</feature>
<accession>A0A423VXS3</accession>
<dbReference type="OrthoDB" id="10260961at2759"/>